<dbReference type="KEGG" id="vta:B0058"/>
<dbReference type="RefSeq" id="WP_102524077.1">
    <property type="nucleotide sequence ID" value="NZ_LT960612.1"/>
</dbReference>
<keyword evidence="2" id="KW-1185">Reference proteome</keyword>
<accession>A0A2N8ZIE0</accession>
<gene>
    <name evidence="1" type="ORF">VTAP4600_B0058</name>
</gene>
<dbReference type="EMBL" id="LT960612">
    <property type="protein sequence ID" value="SON51669.1"/>
    <property type="molecule type" value="Genomic_DNA"/>
</dbReference>
<evidence type="ECO:0000313" key="2">
    <source>
        <dbReference type="Proteomes" id="UP000235828"/>
    </source>
</evidence>
<sequence>MLSFVKSPHSRYDDVMFDIFLSTAYFEQLAKSELENYQSKSDAKSDFSDLFFDKVIDYYM</sequence>
<dbReference type="AlphaFoldDB" id="A0A2N8ZIE0"/>
<dbReference type="Proteomes" id="UP000235828">
    <property type="component" value="Chromosome B"/>
</dbReference>
<organism evidence="1 2">
    <name type="scientific">Vibrio tapetis subsp. tapetis</name>
    <dbReference type="NCBI Taxonomy" id="1671868"/>
    <lineage>
        <taxon>Bacteria</taxon>
        <taxon>Pseudomonadati</taxon>
        <taxon>Pseudomonadota</taxon>
        <taxon>Gammaproteobacteria</taxon>
        <taxon>Vibrionales</taxon>
        <taxon>Vibrionaceae</taxon>
        <taxon>Vibrio</taxon>
    </lineage>
</organism>
<evidence type="ECO:0000313" key="1">
    <source>
        <dbReference type="EMBL" id="SON51669.1"/>
    </source>
</evidence>
<proteinExistence type="predicted"/>
<protein>
    <submittedName>
        <fullName evidence="1">Uncharacterized protein</fullName>
    </submittedName>
</protein>
<name>A0A2N8ZIE0_9VIBR</name>
<reference evidence="1 2" key="1">
    <citation type="submission" date="2017-10" db="EMBL/GenBank/DDBJ databases">
        <authorList>
            <person name="Banno H."/>
            <person name="Chua N.-H."/>
        </authorList>
    </citation>
    <scope>NUCLEOTIDE SEQUENCE [LARGE SCALE GENOMIC DNA]</scope>
    <source>
        <strain evidence="1">Vibrio tapetis CECT4600</strain>
    </source>
</reference>